<dbReference type="AlphaFoldDB" id="A0A4S4C1W6"/>
<dbReference type="SMART" id="SM00914">
    <property type="entry name" value="IDEAL"/>
    <property type="match status" value="1"/>
</dbReference>
<comment type="caution">
    <text evidence="1">The sequence shown here is derived from an EMBL/GenBank/DDBJ whole genome shotgun (WGS) entry which is preliminary data.</text>
</comment>
<accession>A0A4S4C1W6</accession>
<keyword evidence="2" id="KW-1185">Reference proteome</keyword>
<organism evidence="1 2">
    <name type="scientific">Metabacillus sediminilitoris</name>
    <dbReference type="NCBI Taxonomy" id="2567941"/>
    <lineage>
        <taxon>Bacteria</taxon>
        <taxon>Bacillati</taxon>
        <taxon>Bacillota</taxon>
        <taxon>Bacilli</taxon>
        <taxon>Bacillales</taxon>
        <taxon>Bacillaceae</taxon>
        <taxon>Metabacillus</taxon>
    </lineage>
</organism>
<evidence type="ECO:0000313" key="1">
    <source>
        <dbReference type="EMBL" id="THF81498.1"/>
    </source>
</evidence>
<dbReference type="Proteomes" id="UP000310334">
    <property type="component" value="Unassembled WGS sequence"/>
</dbReference>
<dbReference type="EMBL" id="SSNT01000004">
    <property type="protein sequence ID" value="THF81498.1"/>
    <property type="molecule type" value="Genomic_DNA"/>
</dbReference>
<reference evidence="1 2" key="1">
    <citation type="submission" date="2019-04" db="EMBL/GenBank/DDBJ databases">
        <title>Bacillus sediminilitoris sp. nov., isolated from a tidal flat sediment on the East China Sea.</title>
        <authorList>
            <person name="Wei Y."/>
            <person name="Mao H."/>
            <person name="Fang J."/>
        </authorList>
    </citation>
    <scope>NUCLEOTIDE SEQUENCE [LARGE SCALE GENOMIC DNA]</scope>
    <source>
        <strain evidence="1 2">DSL-17</strain>
    </source>
</reference>
<dbReference type="Gene3D" id="4.10.810.10">
    <property type="entry name" value="Virus Scaffolding Protein, Chain A"/>
    <property type="match status" value="1"/>
</dbReference>
<dbReference type="RefSeq" id="WP_136352333.1">
    <property type="nucleotide sequence ID" value="NZ_SSNT01000004.1"/>
</dbReference>
<dbReference type="Pfam" id="PF08858">
    <property type="entry name" value="IDEAL"/>
    <property type="match status" value="1"/>
</dbReference>
<sequence>MGDFGVLKFNRSIYPFISFECDDQEDKVNVIDSVFAEMVLDKALLDFRKEKIQQKINQSLRDRNKREFLLLTEELMNVS</sequence>
<dbReference type="OrthoDB" id="2916442at2"/>
<proteinExistence type="predicted"/>
<protein>
    <submittedName>
        <fullName evidence="1">IDEAL domain-containing protein</fullName>
    </submittedName>
</protein>
<evidence type="ECO:0000313" key="2">
    <source>
        <dbReference type="Proteomes" id="UP000310334"/>
    </source>
</evidence>
<name>A0A4S4C1W6_9BACI</name>
<dbReference type="InterPro" id="IPR027393">
    <property type="entry name" value="Virus_scaffolding_prot_C"/>
</dbReference>
<gene>
    <name evidence="1" type="ORF">E6W99_06215</name>
</gene>
<dbReference type="InterPro" id="IPR014957">
    <property type="entry name" value="IDEAL_dom"/>
</dbReference>